<dbReference type="InterPro" id="IPR002735">
    <property type="entry name" value="Transl_init_fac_IF2/IF5_dom"/>
</dbReference>
<dbReference type="FunFam" id="1.25.40.180:FF:000031">
    <property type="entry name" value="Eukaryotic translation initiation factor 5"/>
    <property type="match status" value="1"/>
</dbReference>
<protein>
    <recommendedName>
        <fullName evidence="7">W2 domain-containing protein</fullName>
    </recommendedName>
</protein>
<evidence type="ECO:0000313" key="8">
    <source>
        <dbReference type="EMBL" id="KAF5372740.1"/>
    </source>
</evidence>
<feature type="region of interest" description="Disordered" evidence="6">
    <location>
        <begin position="648"/>
        <end position="686"/>
    </location>
</feature>
<dbReference type="InterPro" id="IPR016024">
    <property type="entry name" value="ARM-type_fold"/>
</dbReference>
<evidence type="ECO:0000259" key="7">
    <source>
        <dbReference type="PROSITE" id="PS51363"/>
    </source>
</evidence>
<dbReference type="Gene3D" id="2.20.25.350">
    <property type="match status" value="1"/>
</dbReference>
<proteinExistence type="inferred from homology"/>
<dbReference type="PANTHER" id="PTHR23001">
    <property type="entry name" value="EUKARYOTIC TRANSLATION INITIATION FACTOR"/>
    <property type="match status" value="1"/>
</dbReference>
<evidence type="ECO:0000256" key="1">
    <source>
        <dbReference type="ARBA" id="ARBA00010397"/>
    </source>
</evidence>
<gene>
    <name evidence="8" type="ORF">D9615_010121</name>
</gene>
<dbReference type="InterPro" id="IPR016189">
    <property type="entry name" value="Transl_init_fac_IF2/IF5_N"/>
</dbReference>
<name>A0A8H5LWL6_9AGAR</name>
<sequence>MHSYITWLGRFEILSLRSWTSRPHHAIGDSPLSDLSADDLPPYTRRNTLAQPVVRREPTEHVYLLNEKNRPWVTLKLYSSAKSSKSLPTFFEKENINGILEINADRGDSIQSITATITGRIITGANAGDSFTFLSHSLPIWSKSLDVPRLPSPSEGASKSKLLGRCEWTLSIPLPRTVTVLNGTGSPETCHLPETFLERHTIASIQYDFTIQISRGMLRVDSQVKTAFGYVPSTRPELPSLLRQLAYQQGTSLAGPHSDPDGWKSLRVVTARGLMDRNRQVEVQCVVSLAKPLSYTRGTVLPCFLTLQGSDEAILDLFSAPSAISVKLHRRIRFFSKRSQSDDAWNENVKEVGSATWWPSAGVRYHSSVRHMEGEIRLAKDLRPSTVVGHFSIYTRSLLSEPVEIATMHAKGPRPQAYSPPAYAPSTRSNDYYVPPTSWAMSCFSNYPMANWVTHRRARVPDTSDRKFCPTANAEDSCFDLQLLYQSTKYRPVRVMASGVVNIRRDVDDKFYRYRMPILNTKIEGKGNGIKTVVPNMSDVARALSRPPTYTTKFFGCELGAQTSFDEKNDRYIVNGAHNAERLRELLDVFIDKFVLCRSCKNPETELVILKSGRNENIIRDCKACGERTEVDMRHKLTTFILKNPPVKVKKGKNRNTGDAAGGVGGGSDMNGDSIEQEANGAESDDELTKKIKAEAAELNNDAVLVNEDWSADTSPEAVKQRIKTLEGGMASVVLGGDEEGSDEDANSPYAQLGRWIDDNRDDQDDPKAFSVAIYKKAEELAIERKHKALLVLVQALFTDAIISEIPKYGPLLIKGRHQRIHLSTVNMVTSEKHQKSLLGGIERFVGLAHPDLIPAVPKILMELYQIDVLDEEVVTQWGTHVSKKYVDREISKKVRKSSEPFLKWLEEADDDDEDDEEEG</sequence>
<dbReference type="SUPFAM" id="SSF100966">
    <property type="entry name" value="Translation initiation factor 2 beta, aIF2beta, N-terminal domain"/>
    <property type="match status" value="1"/>
</dbReference>
<evidence type="ECO:0000256" key="3">
    <source>
        <dbReference type="ARBA" id="ARBA00022741"/>
    </source>
</evidence>
<dbReference type="SMART" id="SM00653">
    <property type="entry name" value="eIF2B_5"/>
    <property type="match status" value="1"/>
</dbReference>
<feature type="domain" description="W2" evidence="7">
    <location>
        <begin position="743"/>
        <end position="916"/>
    </location>
</feature>
<dbReference type="Proteomes" id="UP000565441">
    <property type="component" value="Unassembled WGS sequence"/>
</dbReference>
<dbReference type="SUPFAM" id="SSF75689">
    <property type="entry name" value="Zinc-binding domain of translation initiation factor 2 beta"/>
    <property type="match status" value="1"/>
</dbReference>
<dbReference type="GO" id="GO:0001732">
    <property type="term" value="P:formation of cytoplasmic translation initiation complex"/>
    <property type="evidence" value="ECO:0007669"/>
    <property type="project" value="TreeGrafter"/>
</dbReference>
<feature type="compositionally biased region" description="Gly residues" evidence="6">
    <location>
        <begin position="660"/>
        <end position="669"/>
    </location>
</feature>
<comment type="similarity">
    <text evidence="1">Belongs to the eIF-2-beta/eIF-5 family.</text>
</comment>
<dbReference type="GO" id="GO:0005829">
    <property type="term" value="C:cytosol"/>
    <property type="evidence" value="ECO:0007669"/>
    <property type="project" value="TreeGrafter"/>
</dbReference>
<dbReference type="Gene3D" id="3.30.30.170">
    <property type="match status" value="1"/>
</dbReference>
<reference evidence="8 9" key="1">
    <citation type="journal article" date="2020" name="ISME J.">
        <title>Uncovering the hidden diversity of litter-decomposition mechanisms in mushroom-forming fungi.</title>
        <authorList>
            <person name="Floudas D."/>
            <person name="Bentzer J."/>
            <person name="Ahren D."/>
            <person name="Johansson T."/>
            <person name="Persson P."/>
            <person name="Tunlid A."/>
        </authorList>
    </citation>
    <scope>NUCLEOTIDE SEQUENCE [LARGE SCALE GENOMIC DNA]</scope>
    <source>
        <strain evidence="8 9">CBS 661.87</strain>
    </source>
</reference>
<evidence type="ECO:0000256" key="4">
    <source>
        <dbReference type="ARBA" id="ARBA00022917"/>
    </source>
</evidence>
<dbReference type="SMART" id="SM00515">
    <property type="entry name" value="eIF5C"/>
    <property type="match status" value="1"/>
</dbReference>
<dbReference type="PANTHER" id="PTHR23001:SF7">
    <property type="entry name" value="EUKARYOTIC TRANSLATION INITIATION FACTOR 5"/>
    <property type="match status" value="1"/>
</dbReference>
<dbReference type="GO" id="GO:0005525">
    <property type="term" value="F:GTP binding"/>
    <property type="evidence" value="ECO:0007669"/>
    <property type="project" value="UniProtKB-KW"/>
</dbReference>
<dbReference type="GO" id="GO:0005092">
    <property type="term" value="F:GDP-dissociation inhibitor activity"/>
    <property type="evidence" value="ECO:0007669"/>
    <property type="project" value="TreeGrafter"/>
</dbReference>
<dbReference type="InterPro" id="IPR045196">
    <property type="entry name" value="IF2/IF5"/>
</dbReference>
<keyword evidence="4" id="KW-0648">Protein biosynthesis</keyword>
<dbReference type="CDD" id="cd11561">
    <property type="entry name" value="W2_eIF5"/>
    <property type="match status" value="1"/>
</dbReference>
<dbReference type="InterPro" id="IPR016190">
    <property type="entry name" value="Transl_init_fac_IF2/IF5_Zn-bd"/>
</dbReference>
<dbReference type="SUPFAM" id="SSF48371">
    <property type="entry name" value="ARM repeat"/>
    <property type="match status" value="1"/>
</dbReference>
<keyword evidence="5" id="KW-0342">GTP-binding</keyword>
<dbReference type="EMBL" id="JAACJP010000041">
    <property type="protein sequence ID" value="KAF5372740.1"/>
    <property type="molecule type" value="Genomic_DNA"/>
</dbReference>
<keyword evidence="9" id="KW-1185">Reference proteome</keyword>
<dbReference type="InterPro" id="IPR003307">
    <property type="entry name" value="W2_domain"/>
</dbReference>
<evidence type="ECO:0000256" key="5">
    <source>
        <dbReference type="ARBA" id="ARBA00023134"/>
    </source>
</evidence>
<dbReference type="Pfam" id="PF01873">
    <property type="entry name" value="eIF-5_eIF-2B"/>
    <property type="match status" value="1"/>
</dbReference>
<dbReference type="PROSITE" id="PS51363">
    <property type="entry name" value="W2"/>
    <property type="match status" value="1"/>
</dbReference>
<organism evidence="8 9">
    <name type="scientific">Tricholomella constricta</name>
    <dbReference type="NCBI Taxonomy" id="117010"/>
    <lineage>
        <taxon>Eukaryota</taxon>
        <taxon>Fungi</taxon>
        <taxon>Dikarya</taxon>
        <taxon>Basidiomycota</taxon>
        <taxon>Agaricomycotina</taxon>
        <taxon>Agaricomycetes</taxon>
        <taxon>Agaricomycetidae</taxon>
        <taxon>Agaricales</taxon>
        <taxon>Tricholomatineae</taxon>
        <taxon>Lyophyllaceae</taxon>
        <taxon>Tricholomella</taxon>
    </lineage>
</organism>
<dbReference type="Gene3D" id="1.25.40.180">
    <property type="match status" value="1"/>
</dbReference>
<evidence type="ECO:0000256" key="6">
    <source>
        <dbReference type="SAM" id="MobiDB-lite"/>
    </source>
</evidence>
<keyword evidence="2" id="KW-0396">Initiation factor</keyword>
<dbReference type="FunFam" id="2.20.25.350:FF:000001">
    <property type="entry name" value="Eukaryotic translation initiation factor 5"/>
    <property type="match status" value="1"/>
</dbReference>
<dbReference type="GO" id="GO:0003743">
    <property type="term" value="F:translation initiation factor activity"/>
    <property type="evidence" value="ECO:0007669"/>
    <property type="project" value="UniProtKB-KW"/>
</dbReference>
<accession>A0A8H5LWL6</accession>
<dbReference type="FunFam" id="3.30.30.170:FF:000002">
    <property type="entry name" value="Eukaryotic translation initiation factor 5"/>
    <property type="match status" value="1"/>
</dbReference>
<evidence type="ECO:0000256" key="2">
    <source>
        <dbReference type="ARBA" id="ARBA00022540"/>
    </source>
</evidence>
<comment type="caution">
    <text evidence="8">The sequence shown here is derived from an EMBL/GenBank/DDBJ whole genome shotgun (WGS) entry which is preliminary data.</text>
</comment>
<dbReference type="OrthoDB" id="10250831at2759"/>
<dbReference type="GO" id="GO:0071074">
    <property type="term" value="F:eukaryotic initiation factor eIF2 binding"/>
    <property type="evidence" value="ECO:0007669"/>
    <property type="project" value="TreeGrafter"/>
</dbReference>
<keyword evidence="3" id="KW-0547">Nucleotide-binding</keyword>
<dbReference type="Pfam" id="PF02020">
    <property type="entry name" value="W2"/>
    <property type="match status" value="1"/>
</dbReference>
<evidence type="ECO:0000313" key="9">
    <source>
        <dbReference type="Proteomes" id="UP000565441"/>
    </source>
</evidence>
<dbReference type="AlphaFoldDB" id="A0A8H5LWL6"/>